<organism evidence="1">
    <name type="scientific">Anguilla anguilla</name>
    <name type="common">European freshwater eel</name>
    <name type="synonym">Muraena anguilla</name>
    <dbReference type="NCBI Taxonomy" id="7936"/>
    <lineage>
        <taxon>Eukaryota</taxon>
        <taxon>Metazoa</taxon>
        <taxon>Chordata</taxon>
        <taxon>Craniata</taxon>
        <taxon>Vertebrata</taxon>
        <taxon>Euteleostomi</taxon>
        <taxon>Actinopterygii</taxon>
        <taxon>Neopterygii</taxon>
        <taxon>Teleostei</taxon>
        <taxon>Anguilliformes</taxon>
        <taxon>Anguillidae</taxon>
        <taxon>Anguilla</taxon>
    </lineage>
</organism>
<accession>A0A0E9TQR4</accession>
<dbReference type="EMBL" id="GBXM01052508">
    <property type="protein sequence ID" value="JAH56069.1"/>
    <property type="molecule type" value="Transcribed_RNA"/>
</dbReference>
<dbReference type="AlphaFoldDB" id="A0A0E9TQR4"/>
<sequence>MHRHVAEVLLLDNFPLMHTINTQRVQE</sequence>
<reference evidence="1" key="1">
    <citation type="submission" date="2014-11" db="EMBL/GenBank/DDBJ databases">
        <authorList>
            <person name="Amaro Gonzalez C."/>
        </authorList>
    </citation>
    <scope>NUCLEOTIDE SEQUENCE</scope>
</reference>
<reference evidence="1" key="2">
    <citation type="journal article" date="2015" name="Fish Shellfish Immunol.">
        <title>Early steps in the European eel (Anguilla anguilla)-Vibrio vulnificus interaction in the gills: Role of the RtxA13 toxin.</title>
        <authorList>
            <person name="Callol A."/>
            <person name="Pajuelo D."/>
            <person name="Ebbesson L."/>
            <person name="Teles M."/>
            <person name="MacKenzie S."/>
            <person name="Amaro C."/>
        </authorList>
    </citation>
    <scope>NUCLEOTIDE SEQUENCE</scope>
</reference>
<evidence type="ECO:0000313" key="1">
    <source>
        <dbReference type="EMBL" id="JAH56069.1"/>
    </source>
</evidence>
<name>A0A0E9TQR4_ANGAN</name>
<protein>
    <submittedName>
        <fullName evidence="1">Uncharacterized protein</fullName>
    </submittedName>
</protein>
<proteinExistence type="predicted"/>